<feature type="compositionally biased region" description="Basic residues" evidence="1">
    <location>
        <begin position="161"/>
        <end position="171"/>
    </location>
</feature>
<dbReference type="Proteomes" id="UP001500399">
    <property type="component" value="Unassembled WGS sequence"/>
</dbReference>
<feature type="compositionally biased region" description="Basic and acidic residues" evidence="1">
    <location>
        <begin position="146"/>
        <end position="160"/>
    </location>
</feature>
<sequence>MTKWRVIQSYTDKTKAQVNAMSIFSRFLPKRKPPEVKNNIPKEKENIRKTFGIYCKKHHSPKEGKLCPSCTALLATVFTKMDRCPYGITKPICDRCDRPCFGPKATQEFLTIMNSTQRGMFLRHPIMTIKHKLASMGVDYAKYQQEKKVSDKTKAKEKAAKARAKNKEKKK</sequence>
<organism evidence="2 3">
    <name type="scientific">Selenomonas dianae</name>
    <dbReference type="NCBI Taxonomy" id="135079"/>
    <lineage>
        <taxon>Bacteria</taxon>
        <taxon>Bacillati</taxon>
        <taxon>Bacillota</taxon>
        <taxon>Negativicutes</taxon>
        <taxon>Selenomonadales</taxon>
        <taxon>Selenomonadaceae</taxon>
        <taxon>Selenomonas</taxon>
    </lineage>
</organism>
<name>A0ABP3CGR0_9FIRM</name>
<comment type="caution">
    <text evidence="2">The sequence shown here is derived from an EMBL/GenBank/DDBJ whole genome shotgun (WGS) entry which is preliminary data.</text>
</comment>
<evidence type="ECO:0000313" key="3">
    <source>
        <dbReference type="Proteomes" id="UP001500399"/>
    </source>
</evidence>
<evidence type="ECO:0000256" key="1">
    <source>
        <dbReference type="SAM" id="MobiDB-lite"/>
    </source>
</evidence>
<feature type="region of interest" description="Disordered" evidence="1">
    <location>
        <begin position="146"/>
        <end position="171"/>
    </location>
</feature>
<dbReference type="Pfam" id="PF11756">
    <property type="entry name" value="YgbA_NO"/>
    <property type="match status" value="1"/>
</dbReference>
<keyword evidence="3" id="KW-1185">Reference proteome</keyword>
<proteinExistence type="predicted"/>
<dbReference type="InterPro" id="IPR020483">
    <property type="entry name" value="Uncharacterised_YgbA"/>
</dbReference>
<gene>
    <name evidence="2" type="ORF">GCM10008919_03410</name>
</gene>
<protein>
    <recommendedName>
        <fullName evidence="4">Nitrous oxide-stimulated promoter</fullName>
    </recommendedName>
</protein>
<evidence type="ECO:0008006" key="4">
    <source>
        <dbReference type="Google" id="ProtNLM"/>
    </source>
</evidence>
<evidence type="ECO:0000313" key="2">
    <source>
        <dbReference type="EMBL" id="GAA0203452.1"/>
    </source>
</evidence>
<dbReference type="EMBL" id="BAAACR010000002">
    <property type="protein sequence ID" value="GAA0203452.1"/>
    <property type="molecule type" value="Genomic_DNA"/>
</dbReference>
<reference evidence="3" key="1">
    <citation type="journal article" date="2019" name="Int. J. Syst. Evol. Microbiol.">
        <title>The Global Catalogue of Microorganisms (GCM) 10K type strain sequencing project: providing services to taxonomists for standard genome sequencing and annotation.</title>
        <authorList>
            <consortium name="The Broad Institute Genomics Platform"/>
            <consortium name="The Broad Institute Genome Sequencing Center for Infectious Disease"/>
            <person name="Wu L."/>
            <person name="Ma J."/>
        </authorList>
    </citation>
    <scope>NUCLEOTIDE SEQUENCE [LARGE SCALE GENOMIC DNA]</scope>
    <source>
        <strain evidence="3">JCM 8542</strain>
    </source>
</reference>
<accession>A0ABP3CGR0</accession>